<feature type="compositionally biased region" description="Basic and acidic residues" evidence="1">
    <location>
        <begin position="543"/>
        <end position="553"/>
    </location>
</feature>
<feature type="region of interest" description="Disordered" evidence="1">
    <location>
        <begin position="538"/>
        <end position="573"/>
    </location>
</feature>
<feature type="compositionally biased region" description="Gly residues" evidence="1">
    <location>
        <begin position="247"/>
        <end position="258"/>
    </location>
</feature>
<feature type="compositionally biased region" description="Basic and acidic residues" evidence="1">
    <location>
        <begin position="259"/>
        <end position="275"/>
    </location>
</feature>
<dbReference type="AlphaFoldDB" id="A0A8K0NMQ4"/>
<gene>
    <name evidence="2" type="ORF">FFLO_06753</name>
</gene>
<organism evidence="2 3">
    <name type="scientific">Filobasidium floriforme</name>
    <dbReference type="NCBI Taxonomy" id="5210"/>
    <lineage>
        <taxon>Eukaryota</taxon>
        <taxon>Fungi</taxon>
        <taxon>Dikarya</taxon>
        <taxon>Basidiomycota</taxon>
        <taxon>Agaricomycotina</taxon>
        <taxon>Tremellomycetes</taxon>
        <taxon>Filobasidiales</taxon>
        <taxon>Filobasidiaceae</taxon>
        <taxon>Filobasidium</taxon>
    </lineage>
</organism>
<keyword evidence="3" id="KW-1185">Reference proteome</keyword>
<proteinExistence type="predicted"/>
<dbReference type="EMBL" id="JABELV010000254">
    <property type="protein sequence ID" value="KAG7527620.1"/>
    <property type="molecule type" value="Genomic_DNA"/>
</dbReference>
<protein>
    <submittedName>
        <fullName evidence="2">Uncharacterized protein</fullName>
    </submittedName>
</protein>
<feature type="compositionally biased region" description="Low complexity" evidence="1">
    <location>
        <begin position="138"/>
        <end position="196"/>
    </location>
</feature>
<feature type="region of interest" description="Disordered" evidence="1">
    <location>
        <begin position="241"/>
        <end position="461"/>
    </location>
</feature>
<feature type="compositionally biased region" description="Polar residues" evidence="1">
    <location>
        <begin position="437"/>
        <end position="448"/>
    </location>
</feature>
<sequence length="870" mass="92952">MSSSTAPEANPPRTLRKVKSRKDALNKAINDHNNTQDLASAPPLPWTGSYQPPTTASTSTSTSTSSLNLNLNPNLDQQQQQRRPNSTSNSNSTSNLNSNSKLKGRASTIDLRTQKSKPRSRLILQTPASGNRIECGPISTSGSKKGVISGSISGSGSGSSNTDSNTNTNSNGNGKSNSNSNSNSKSISETLESGSSVGSGLGSGSGRALARSGSRSRLGVGNKKAQGRSHEVFDLAAIQAQREAQGQGRGEAQGQGRGEGQKEGRAGRGEGEGRAGRAGRAGRGGVIEDGLLSPSSTSTSTSTISTLASTLASTSTSTPTSVSTATATPRSNSTSMMSSMSTSTWTGGSGPSGYISRFGYHNPNPTNPNSSNSNTGNKNNYTNPSFYVTGSNPNSNYTNANSTSNSNSNSNSGNNIPKLNTSNNRTGTAGYNHGTAGYNTSTNSTSTAFHRKPPKKGPERRELGVGRHLRFEPEAPIMPDPGAFHMKDRVESLAKRILGQARLVLDGFAEDQHRGPRRVQHPELVPAFRWAVPFSPHSTEGAYKNDDDVDGRQARGPGPKQEEEEDHNERPKGFFLPAGLDKLHRDMEGKEEAGLAGWVKETTRYPRGAEGAGGKEKQKTGSFKFAELPDLFSRAHHLAAQSNGTLMIVTMHRSSDPADLLTDVYVTPGMSVDCAQLGEAAVQFKDNFDHLLNPQRWWTNPGKGNPEYTCEMERVVVDPLDPQDGWQRGMAGRHRAVLEAVFHGRPATVPHFVYPSQRPGPKAAIMTDGDLSQIVSFLIRSNPGGVTHPLGSQRDDEVSRRYQARFRSHQPAGPYLYEGASKVAEGTDARDAGYDAVWLPLSSTNWILKRGRSPRRFIPLGNSGRCINII</sequence>
<evidence type="ECO:0000313" key="2">
    <source>
        <dbReference type="EMBL" id="KAG7527620.1"/>
    </source>
</evidence>
<evidence type="ECO:0000313" key="3">
    <source>
        <dbReference type="Proteomes" id="UP000812966"/>
    </source>
</evidence>
<feature type="compositionally biased region" description="Polar residues" evidence="1">
    <location>
        <begin position="417"/>
        <end position="429"/>
    </location>
</feature>
<name>A0A8K0NMQ4_9TREE</name>
<comment type="caution">
    <text evidence="2">The sequence shown here is derived from an EMBL/GenBank/DDBJ whole genome shotgun (WGS) entry which is preliminary data.</text>
</comment>
<feature type="compositionally biased region" description="Low complexity" evidence="1">
    <location>
        <begin position="57"/>
        <end position="100"/>
    </location>
</feature>
<feature type="compositionally biased region" description="Low complexity" evidence="1">
    <location>
        <begin position="206"/>
        <end position="221"/>
    </location>
</feature>
<dbReference type="Proteomes" id="UP000812966">
    <property type="component" value="Unassembled WGS sequence"/>
</dbReference>
<feature type="compositionally biased region" description="Low complexity" evidence="1">
    <location>
        <begin position="291"/>
        <end position="346"/>
    </location>
</feature>
<feature type="region of interest" description="Disordered" evidence="1">
    <location>
        <begin position="1"/>
        <end position="227"/>
    </location>
</feature>
<feature type="compositionally biased region" description="Low complexity" evidence="1">
    <location>
        <begin position="362"/>
        <end position="415"/>
    </location>
</feature>
<accession>A0A8K0NMQ4</accession>
<reference evidence="2" key="1">
    <citation type="submission" date="2020-04" db="EMBL/GenBank/DDBJ databases">
        <title>Analysis of mating type loci in Filobasidium floriforme.</title>
        <authorList>
            <person name="Nowrousian M."/>
        </authorList>
    </citation>
    <scope>NUCLEOTIDE SEQUENCE</scope>
    <source>
        <strain evidence="2">CBS 6242</strain>
    </source>
</reference>
<evidence type="ECO:0000256" key="1">
    <source>
        <dbReference type="SAM" id="MobiDB-lite"/>
    </source>
</evidence>